<dbReference type="InterPro" id="IPR004139">
    <property type="entry name" value="Glyco_trans_13"/>
</dbReference>
<dbReference type="EMBL" id="UYRT01007539">
    <property type="protein sequence ID" value="VDK42714.1"/>
    <property type="molecule type" value="Genomic_DNA"/>
</dbReference>
<dbReference type="AlphaFoldDB" id="A0A183D5Z3"/>
<dbReference type="GO" id="GO:0003827">
    <property type="term" value="F:alpha-1,3-mannosylglycoprotein 2-beta-N-acetylglucosaminyltransferase activity"/>
    <property type="evidence" value="ECO:0007669"/>
    <property type="project" value="UniProtKB-UniRule"/>
</dbReference>
<evidence type="ECO:0000256" key="11">
    <source>
        <dbReference type="ARBA" id="ARBA00023136"/>
    </source>
</evidence>
<comment type="cofactor">
    <cofactor evidence="13">
        <name>Mn(2+)</name>
        <dbReference type="ChEBI" id="CHEBI:29035"/>
    </cofactor>
    <text evidence="13">The cofactor is mostly bound to the substrate.</text>
</comment>
<sequence length="102" mass="11655">MMSREIESGHWRVAYNVEGNTVEVWAGGRMSKKVYLVFWREIHANRSTVGVQDGVPRTAYLGVVTCFVYGVRIYIAPNPSSWEKYDPKWEALPSANDVITFL</sequence>
<evidence type="ECO:0000256" key="6">
    <source>
        <dbReference type="ARBA" id="ARBA00022692"/>
    </source>
</evidence>
<protein>
    <recommendedName>
        <fullName evidence="13">Alpha-1,3-mannosyl-glycoprotein 2-beta-N-acetylglucosaminyltransferase</fullName>
        <shortName evidence="13">GNT-I</shortName>
        <shortName evidence="13">GlcNAc-T I</shortName>
        <ecNumber evidence="13">2.4.1.101</ecNumber>
    </recommendedName>
    <alternativeName>
        <fullName evidence="13">N-glycosyl-oligosaccharide-glycoprotein N-acetylglucosaminyltransferase I</fullName>
    </alternativeName>
</protein>
<dbReference type="Pfam" id="PF03071">
    <property type="entry name" value="GNT-I"/>
    <property type="match status" value="1"/>
</dbReference>
<gene>
    <name evidence="14" type="ORF">GPUH_LOCUS4134</name>
</gene>
<evidence type="ECO:0000256" key="7">
    <source>
        <dbReference type="ARBA" id="ARBA00022723"/>
    </source>
</evidence>
<keyword evidence="8 13" id="KW-0735">Signal-anchor</keyword>
<evidence type="ECO:0000313" key="16">
    <source>
        <dbReference type="WBParaSite" id="GPUH_0000414101-mRNA-1"/>
    </source>
</evidence>
<evidence type="ECO:0000256" key="13">
    <source>
        <dbReference type="RuleBase" id="RU368119"/>
    </source>
</evidence>
<proteinExistence type="inferred from homology"/>
<keyword evidence="11" id="KW-0472">Membrane</keyword>
<keyword evidence="6" id="KW-0812">Transmembrane</keyword>
<evidence type="ECO:0000256" key="1">
    <source>
        <dbReference type="ARBA" id="ARBA00004323"/>
    </source>
</evidence>
<comment type="similarity">
    <text evidence="3 13">Belongs to the glycosyltransferase 13 family.</text>
</comment>
<evidence type="ECO:0000313" key="15">
    <source>
        <dbReference type="Proteomes" id="UP000271098"/>
    </source>
</evidence>
<name>A0A183D5Z3_9BILA</name>
<comment type="function">
    <text evidence="13">Initiates complex N-linked carbohydrate formation. Essential for the conversion of high-mannose to hybrid and complex N-glycans.</text>
</comment>
<evidence type="ECO:0000313" key="14">
    <source>
        <dbReference type="EMBL" id="VDK42714.1"/>
    </source>
</evidence>
<dbReference type="Gene3D" id="3.10.180.20">
    <property type="entry name" value="N-Acetylglucosaminyltransferase I, Domain 2"/>
    <property type="match status" value="1"/>
</dbReference>
<keyword evidence="9" id="KW-1133">Transmembrane helix</keyword>
<keyword evidence="15" id="KW-1185">Reference proteome</keyword>
<reference evidence="16" key="1">
    <citation type="submission" date="2016-06" db="UniProtKB">
        <authorList>
            <consortium name="WormBaseParasite"/>
        </authorList>
    </citation>
    <scope>IDENTIFICATION</scope>
</reference>
<evidence type="ECO:0000256" key="4">
    <source>
        <dbReference type="ARBA" id="ARBA00022676"/>
    </source>
</evidence>
<dbReference type="EC" id="2.4.1.101" evidence="13"/>
<comment type="pathway">
    <text evidence="2 13">Protein modification; protein glycosylation.</text>
</comment>
<dbReference type="InterPro" id="IPR029044">
    <property type="entry name" value="Nucleotide-diphossugar_trans"/>
</dbReference>
<keyword evidence="5" id="KW-0808">Transferase</keyword>
<keyword evidence="4 13" id="KW-0328">Glycosyltransferase</keyword>
<dbReference type="SUPFAM" id="SSF53448">
    <property type="entry name" value="Nucleotide-diphospho-sugar transferases"/>
    <property type="match status" value="1"/>
</dbReference>
<keyword evidence="7 13" id="KW-0479">Metal-binding</keyword>
<evidence type="ECO:0000256" key="8">
    <source>
        <dbReference type="ARBA" id="ARBA00022968"/>
    </source>
</evidence>
<dbReference type="UniPathway" id="UPA00378"/>
<dbReference type="Proteomes" id="UP000271098">
    <property type="component" value="Unassembled WGS sequence"/>
</dbReference>
<dbReference type="GO" id="GO:0030145">
    <property type="term" value="F:manganese ion binding"/>
    <property type="evidence" value="ECO:0007669"/>
    <property type="project" value="UniProtKB-UniRule"/>
</dbReference>
<comment type="catalytic activity">
    <reaction evidence="13">
        <text>N(4)-(alpha-D-Man-(1-&gt;3)-[alpha-D-Man-(1-&gt;3)-[alpha-D-Man-(1-&gt;6)]-alpha-D-Man-(1-&gt;6)]-beta-D-Man-(1-&gt;4)-beta-D-GlcNAc-(1-&gt;4)-beta-D-GlcNAc)-L-asparaginyl-[protein] (N-glucan mannose isomer 5A1,2) + UDP-N-acetyl-alpha-D-glucosamine = N(4)-{beta-D-GlcNAc-(1-&gt;2)-alpha-D-Man-(1-&gt;3)-[alpha-D-Man-(1-&gt;3)-[alpha-D-Man-(1-&gt;6)]-alpha-D-Man-(1-&gt;6)]-beta-D-Man-(1-&gt;4)-beta-D-GlcNAc-(1-&gt;4)-beta-D-GlcNAc}-L-asparaginyl-[protein] + UDP + H(+)</text>
        <dbReference type="Rhea" id="RHEA:11456"/>
        <dbReference type="Rhea" id="RHEA-COMP:14367"/>
        <dbReference type="Rhea" id="RHEA-COMP:14368"/>
        <dbReference type="ChEBI" id="CHEBI:15378"/>
        <dbReference type="ChEBI" id="CHEBI:57705"/>
        <dbReference type="ChEBI" id="CHEBI:58223"/>
        <dbReference type="ChEBI" id="CHEBI:59087"/>
        <dbReference type="ChEBI" id="CHEBI:60625"/>
        <dbReference type="EC" id="2.4.1.101"/>
    </reaction>
</comment>
<evidence type="ECO:0000256" key="2">
    <source>
        <dbReference type="ARBA" id="ARBA00004922"/>
    </source>
</evidence>
<dbReference type="GO" id="GO:0000139">
    <property type="term" value="C:Golgi membrane"/>
    <property type="evidence" value="ECO:0007669"/>
    <property type="project" value="UniProtKB-SubCell"/>
</dbReference>
<accession>A0A183D5Z3</accession>
<reference evidence="14 15" key="2">
    <citation type="submission" date="2018-11" db="EMBL/GenBank/DDBJ databases">
        <authorList>
            <consortium name="Pathogen Informatics"/>
        </authorList>
    </citation>
    <scope>NUCLEOTIDE SEQUENCE [LARGE SCALE GENOMIC DNA]</scope>
</reference>
<evidence type="ECO:0000256" key="3">
    <source>
        <dbReference type="ARBA" id="ARBA00006492"/>
    </source>
</evidence>
<keyword evidence="10 13" id="KW-0333">Golgi apparatus</keyword>
<dbReference type="WBParaSite" id="GPUH_0000414101-mRNA-1">
    <property type="protein sequence ID" value="GPUH_0000414101-mRNA-1"/>
    <property type="gene ID" value="GPUH_0000414101"/>
</dbReference>
<evidence type="ECO:0000256" key="9">
    <source>
        <dbReference type="ARBA" id="ARBA00022989"/>
    </source>
</evidence>
<evidence type="ECO:0000256" key="10">
    <source>
        <dbReference type="ARBA" id="ARBA00023034"/>
    </source>
</evidence>
<keyword evidence="12 13" id="KW-0464">Manganese</keyword>
<dbReference type="OrthoDB" id="440755at2759"/>
<evidence type="ECO:0000256" key="12">
    <source>
        <dbReference type="ARBA" id="ARBA00023211"/>
    </source>
</evidence>
<comment type="subcellular location">
    <subcellularLocation>
        <location evidence="1 13">Golgi apparatus membrane</location>
        <topology evidence="1 13">Single-pass type II membrane protein</topology>
    </subcellularLocation>
</comment>
<organism evidence="16">
    <name type="scientific">Gongylonema pulchrum</name>
    <dbReference type="NCBI Taxonomy" id="637853"/>
    <lineage>
        <taxon>Eukaryota</taxon>
        <taxon>Metazoa</taxon>
        <taxon>Ecdysozoa</taxon>
        <taxon>Nematoda</taxon>
        <taxon>Chromadorea</taxon>
        <taxon>Rhabditida</taxon>
        <taxon>Spirurina</taxon>
        <taxon>Spiruromorpha</taxon>
        <taxon>Spiruroidea</taxon>
        <taxon>Gongylonematidae</taxon>
        <taxon>Gongylonema</taxon>
    </lineage>
</organism>
<evidence type="ECO:0000256" key="5">
    <source>
        <dbReference type="ARBA" id="ARBA00022679"/>
    </source>
</evidence>